<dbReference type="FunFam" id="3.40.605.10:FF:000012">
    <property type="entry name" value="NAD-dependent succinate-semialdehyde dehydrogenase"/>
    <property type="match status" value="1"/>
</dbReference>
<dbReference type="Proteomes" id="UP000249645">
    <property type="component" value="Unassembled WGS sequence"/>
</dbReference>
<evidence type="ECO:0000256" key="3">
    <source>
        <dbReference type="ARBA" id="ARBA00023002"/>
    </source>
</evidence>
<dbReference type="Gene3D" id="3.40.309.10">
    <property type="entry name" value="Aldehyde Dehydrogenase, Chain A, domain 2"/>
    <property type="match status" value="1"/>
</dbReference>
<evidence type="ECO:0000313" key="6">
    <source>
        <dbReference type="Proteomes" id="UP000249645"/>
    </source>
</evidence>
<name>A0A2W5GUR1_9SPHI</name>
<feature type="domain" description="Aldehyde dehydrogenase" evidence="4">
    <location>
        <begin position="8"/>
        <end position="457"/>
    </location>
</feature>
<sequence>MSTATKVSPIKTVNPFNNEIVKEFDVMDESQIEAIVAKADKAFKSWKNTSFETRAALIHKVASIFRERKEELGKLATLEMGKLLRESIYEVELCADIWDYYADHAAEFLADHPLDVKNGEAFLAYEPIGVLLSIQPWNFPFYQITRSAAPNVMAGNTIVLKHASNVPQCAKIVEDIFKEAGAPDGVYSNLFIPGSKIDGLVNDPRIKAVALTGSKPAGASIAAAAGSKVKKSTLELGGSDPFIILEDADLDQAAKTTVFGRMWNAGQVCVSPKRVFIPESKSQEFLSKVKSIFADLKVGDPTKDDTDLAPLSSEKAAQDVVAQVQKAAEQGAHVLAGGHRIDRPGAFVEPTLITDITPEMDAYFEEIFGPVYMLYTYKNVEEAIEIANATEFGLGGSVFGKDTKKAVEVARKIDTGMVYINHVTGIAPELPFGGTKESGYGREQSPAGIYEFVNAKLIRVTTPDALY</sequence>
<evidence type="ECO:0000259" key="4">
    <source>
        <dbReference type="Pfam" id="PF00171"/>
    </source>
</evidence>
<dbReference type="EMBL" id="QFOI01000104">
    <property type="protein sequence ID" value="PZP49596.1"/>
    <property type="molecule type" value="Genomic_DNA"/>
</dbReference>
<evidence type="ECO:0000313" key="5">
    <source>
        <dbReference type="EMBL" id="PZP49596.1"/>
    </source>
</evidence>
<dbReference type="FunFam" id="3.40.309.10:FF:000009">
    <property type="entry name" value="Aldehyde dehydrogenase A"/>
    <property type="match status" value="1"/>
</dbReference>
<accession>A0A2W5GUR1</accession>
<dbReference type="PANTHER" id="PTHR43217">
    <property type="entry name" value="SUCCINATE SEMIALDEHYDE DEHYDROGENASE [NAD(P)+] SAD"/>
    <property type="match status" value="1"/>
</dbReference>
<dbReference type="CDD" id="cd07100">
    <property type="entry name" value="ALDH_SSADH1_GabD1"/>
    <property type="match status" value="1"/>
</dbReference>
<evidence type="ECO:0000256" key="1">
    <source>
        <dbReference type="ARBA" id="ARBA00009986"/>
    </source>
</evidence>
<keyword evidence="3" id="KW-0560">Oxidoreductase</keyword>
<dbReference type="InterPro" id="IPR016161">
    <property type="entry name" value="Ald_DH/histidinol_DH"/>
</dbReference>
<comment type="caution">
    <text evidence="5">The sequence shown here is derived from an EMBL/GenBank/DDBJ whole genome shotgun (WGS) entry which is preliminary data.</text>
</comment>
<dbReference type="GO" id="GO:0004030">
    <property type="term" value="F:aldehyde dehydrogenase [NAD(P)+] activity"/>
    <property type="evidence" value="ECO:0007669"/>
    <property type="project" value="InterPro"/>
</dbReference>
<dbReference type="GO" id="GO:0004777">
    <property type="term" value="F:succinate-semialdehyde dehydrogenase (NAD+) activity"/>
    <property type="evidence" value="ECO:0007669"/>
    <property type="project" value="TreeGrafter"/>
</dbReference>
<dbReference type="PANTHER" id="PTHR43217:SF2">
    <property type="entry name" value="SUCCINATE-SEMIALDEHYDE DEHYDROGENASE [NADP(+)]"/>
    <property type="match status" value="1"/>
</dbReference>
<evidence type="ECO:0000256" key="2">
    <source>
        <dbReference type="ARBA" id="ARBA00022857"/>
    </source>
</evidence>
<dbReference type="AlphaFoldDB" id="A0A2W5GUR1"/>
<comment type="similarity">
    <text evidence="1">Belongs to the aldehyde dehydrogenase family.</text>
</comment>
<dbReference type="InterPro" id="IPR044148">
    <property type="entry name" value="ALDH_GabD1-like"/>
</dbReference>
<dbReference type="Pfam" id="PF00171">
    <property type="entry name" value="Aldedh"/>
    <property type="match status" value="1"/>
</dbReference>
<dbReference type="InterPro" id="IPR015590">
    <property type="entry name" value="Aldehyde_DH_dom"/>
</dbReference>
<dbReference type="InterPro" id="IPR016162">
    <property type="entry name" value="Ald_DH_N"/>
</dbReference>
<dbReference type="InterPro" id="IPR016163">
    <property type="entry name" value="Ald_DH_C"/>
</dbReference>
<protein>
    <submittedName>
        <fullName evidence="5">Succinate-semialdehyde dehydrogenase</fullName>
    </submittedName>
</protein>
<keyword evidence="2" id="KW-0521">NADP</keyword>
<dbReference type="SUPFAM" id="SSF53720">
    <property type="entry name" value="ALDH-like"/>
    <property type="match status" value="1"/>
</dbReference>
<gene>
    <name evidence="5" type="ORF">DI598_07430</name>
</gene>
<organism evidence="5 6">
    <name type="scientific">Pseudopedobacter saltans</name>
    <dbReference type="NCBI Taxonomy" id="151895"/>
    <lineage>
        <taxon>Bacteria</taxon>
        <taxon>Pseudomonadati</taxon>
        <taxon>Bacteroidota</taxon>
        <taxon>Sphingobacteriia</taxon>
        <taxon>Sphingobacteriales</taxon>
        <taxon>Sphingobacteriaceae</taxon>
        <taxon>Pseudopedobacter</taxon>
    </lineage>
</organism>
<dbReference type="InterPro" id="IPR047110">
    <property type="entry name" value="GABD/Sad-like"/>
</dbReference>
<proteinExistence type="inferred from homology"/>
<dbReference type="Gene3D" id="3.40.605.10">
    <property type="entry name" value="Aldehyde Dehydrogenase, Chain A, domain 1"/>
    <property type="match status" value="1"/>
</dbReference>
<reference evidence="5 6" key="1">
    <citation type="submission" date="2017-11" db="EMBL/GenBank/DDBJ databases">
        <title>Infants hospitalized years apart are colonized by the same room-sourced microbial strains.</title>
        <authorList>
            <person name="Brooks B."/>
            <person name="Olm M.R."/>
            <person name="Firek B.A."/>
            <person name="Baker R."/>
            <person name="Thomas B.C."/>
            <person name="Morowitz M.J."/>
            <person name="Banfield J.F."/>
        </authorList>
    </citation>
    <scope>NUCLEOTIDE SEQUENCE [LARGE SCALE GENOMIC DNA]</scope>
    <source>
        <strain evidence="5">S2_009_000_R2_76</strain>
    </source>
</reference>